<gene>
    <name evidence="2" type="ORF">B0T21DRAFT_367243</name>
</gene>
<reference evidence="2" key="1">
    <citation type="submission" date="2023-06" db="EMBL/GenBank/DDBJ databases">
        <title>Genome-scale phylogeny and comparative genomics of the fungal order Sordariales.</title>
        <authorList>
            <consortium name="Lawrence Berkeley National Laboratory"/>
            <person name="Hensen N."/>
            <person name="Bonometti L."/>
            <person name="Westerberg I."/>
            <person name="Brannstrom I.O."/>
            <person name="Guillou S."/>
            <person name="Cros-Aarteil S."/>
            <person name="Calhoun S."/>
            <person name="Haridas S."/>
            <person name="Kuo A."/>
            <person name="Mondo S."/>
            <person name="Pangilinan J."/>
            <person name="Riley R."/>
            <person name="Labutti K."/>
            <person name="Andreopoulos B."/>
            <person name="Lipzen A."/>
            <person name="Chen C."/>
            <person name="Yanf M."/>
            <person name="Daum C."/>
            <person name="Ng V."/>
            <person name="Clum A."/>
            <person name="Steindorff A."/>
            <person name="Ohm R."/>
            <person name="Martin F."/>
            <person name="Silar P."/>
            <person name="Natvig D."/>
            <person name="Lalanne C."/>
            <person name="Gautier V."/>
            <person name="Ament-Velasquez S.L."/>
            <person name="Kruys A."/>
            <person name="Hutchinson M.I."/>
            <person name="Powell A.J."/>
            <person name="Barry K."/>
            <person name="Miller A.N."/>
            <person name="Grigoriev I.V."/>
            <person name="Debuchy R."/>
            <person name="Gladieux P."/>
            <person name="Thoren M.H."/>
            <person name="Johannesson H."/>
        </authorList>
    </citation>
    <scope>NUCLEOTIDE SEQUENCE</scope>
    <source>
        <strain evidence="2">CBS 540.89</strain>
    </source>
</reference>
<evidence type="ECO:0000256" key="1">
    <source>
        <dbReference type="SAM" id="MobiDB-lite"/>
    </source>
</evidence>
<feature type="region of interest" description="Disordered" evidence="1">
    <location>
        <begin position="1"/>
        <end position="26"/>
    </location>
</feature>
<name>A0AA40BLZ8_9PEZI</name>
<keyword evidence="3" id="KW-1185">Reference proteome</keyword>
<sequence length="51" mass="5578">MTDAKFARVKSDEEEEDIEELVNPDDVAQLEEIAAAGVKAIKEEEADDGTI</sequence>
<feature type="compositionally biased region" description="Acidic residues" evidence="1">
    <location>
        <begin position="12"/>
        <end position="23"/>
    </location>
</feature>
<dbReference type="EMBL" id="JAUKTV010000006">
    <property type="protein sequence ID" value="KAK0736603.1"/>
    <property type="molecule type" value="Genomic_DNA"/>
</dbReference>
<proteinExistence type="predicted"/>
<feature type="compositionally biased region" description="Basic and acidic residues" evidence="1">
    <location>
        <begin position="1"/>
        <end position="11"/>
    </location>
</feature>
<accession>A0AA40BLZ8</accession>
<dbReference type="Proteomes" id="UP001172159">
    <property type="component" value="Unassembled WGS sequence"/>
</dbReference>
<evidence type="ECO:0000313" key="3">
    <source>
        <dbReference type="Proteomes" id="UP001172159"/>
    </source>
</evidence>
<dbReference type="AlphaFoldDB" id="A0AA40BLZ8"/>
<protein>
    <submittedName>
        <fullName evidence="2">Uncharacterized protein</fullName>
    </submittedName>
</protein>
<evidence type="ECO:0000313" key="2">
    <source>
        <dbReference type="EMBL" id="KAK0736603.1"/>
    </source>
</evidence>
<organism evidence="2 3">
    <name type="scientific">Apiosordaria backusii</name>
    <dbReference type="NCBI Taxonomy" id="314023"/>
    <lineage>
        <taxon>Eukaryota</taxon>
        <taxon>Fungi</taxon>
        <taxon>Dikarya</taxon>
        <taxon>Ascomycota</taxon>
        <taxon>Pezizomycotina</taxon>
        <taxon>Sordariomycetes</taxon>
        <taxon>Sordariomycetidae</taxon>
        <taxon>Sordariales</taxon>
        <taxon>Lasiosphaeriaceae</taxon>
        <taxon>Apiosordaria</taxon>
    </lineage>
</organism>
<comment type="caution">
    <text evidence="2">The sequence shown here is derived from an EMBL/GenBank/DDBJ whole genome shotgun (WGS) entry which is preliminary data.</text>
</comment>